<protein>
    <recommendedName>
        <fullName evidence="2">aspartate kinase</fullName>
        <ecNumber evidence="2">2.7.2.4</ecNumber>
    </recommendedName>
</protein>
<keyword evidence="5 9" id="KW-0418">Kinase</keyword>
<evidence type="ECO:0000256" key="7">
    <source>
        <dbReference type="ARBA" id="ARBA00047872"/>
    </source>
</evidence>
<evidence type="ECO:0000313" key="9">
    <source>
        <dbReference type="EMBL" id="GAA3921678.1"/>
    </source>
</evidence>
<name>A0ABP7MIK6_9GAMM</name>
<dbReference type="InterPro" id="IPR036393">
    <property type="entry name" value="AceGlu_kinase-like_sf"/>
</dbReference>
<keyword evidence="10" id="KW-1185">Reference proteome</keyword>
<evidence type="ECO:0000256" key="1">
    <source>
        <dbReference type="ARBA" id="ARBA00010122"/>
    </source>
</evidence>
<evidence type="ECO:0000256" key="6">
    <source>
        <dbReference type="ARBA" id="ARBA00022840"/>
    </source>
</evidence>
<dbReference type="Gene3D" id="3.30.2130.10">
    <property type="entry name" value="VC0802-like"/>
    <property type="match status" value="1"/>
</dbReference>
<evidence type="ECO:0000313" key="10">
    <source>
        <dbReference type="Proteomes" id="UP001501565"/>
    </source>
</evidence>
<proteinExistence type="inferred from homology"/>
<dbReference type="CDD" id="cd04910">
    <property type="entry name" value="ACT_AK-Ectoine_1"/>
    <property type="match status" value="1"/>
</dbReference>
<keyword evidence="3" id="KW-0808">Transferase</keyword>
<sequence length="479" mass="53373">MKNHSVEKIGGTSMSDYQSVRDNIIKKHDGNSPYGRVFVVSAYGGITDKLLEHKKTGQPGIYALFSDSVNDSNWEDEIEKLKYQFLAINQDLFIDRALGKEADQFIERRIDDVKDCLTNLQSLCQHGHFSLDQHLIAVREMLASLGEAHSAWNMAKLLESDGFNTRFVDLTGWKLEQQFSLDEHIEKAFADIDIQNELPIVTGYAHTDTGLMSTFDRGYSEMTFSRIAVVTQAAEAIIHKEFHLSSADPRLVGVRKAVPIGRTNYDVADQLANLGMEAIHPKAAKGLRQSNIPLRVKNTFEPEHTGTLITSDYVSDVPRVEIIAGCKGVYGIEVFDQDMAGNISKYDSTILATIDRFKVNVVAKDINANTVSHYVSTNLKTIKRIVKVLEESFADAEVNFRKIAIVSAIGSDMQVPGILAQAVNALAEKNISVLAMHQSMRQVDMQFILNESDYDESIQALHSRLVEIHDHGRAICLAS</sequence>
<dbReference type="PANTHER" id="PTHR21499">
    <property type="entry name" value="ASPARTATE KINASE"/>
    <property type="match status" value="1"/>
</dbReference>
<dbReference type="CDD" id="cd04915">
    <property type="entry name" value="ACT_AK-Ectoine_2"/>
    <property type="match status" value="1"/>
</dbReference>
<feature type="domain" description="ACT" evidence="8">
    <location>
        <begin position="407"/>
        <end position="479"/>
    </location>
</feature>
<dbReference type="EMBL" id="BAABBN010000004">
    <property type="protein sequence ID" value="GAA3921678.1"/>
    <property type="molecule type" value="Genomic_DNA"/>
</dbReference>
<dbReference type="PANTHER" id="PTHR21499:SF3">
    <property type="entry name" value="ASPARTOKINASE"/>
    <property type="match status" value="1"/>
</dbReference>
<dbReference type="GO" id="GO:0016301">
    <property type="term" value="F:kinase activity"/>
    <property type="evidence" value="ECO:0007669"/>
    <property type="project" value="UniProtKB-KW"/>
</dbReference>
<accession>A0ABP7MIK6</accession>
<comment type="catalytic activity">
    <reaction evidence="7">
        <text>L-aspartate + ATP = 4-phospho-L-aspartate + ADP</text>
        <dbReference type="Rhea" id="RHEA:23776"/>
        <dbReference type="ChEBI" id="CHEBI:29991"/>
        <dbReference type="ChEBI" id="CHEBI:30616"/>
        <dbReference type="ChEBI" id="CHEBI:57535"/>
        <dbReference type="ChEBI" id="CHEBI:456216"/>
        <dbReference type="EC" id="2.7.2.4"/>
    </reaction>
</comment>
<evidence type="ECO:0000256" key="5">
    <source>
        <dbReference type="ARBA" id="ARBA00022777"/>
    </source>
</evidence>
<keyword evidence="6" id="KW-0067">ATP-binding</keyword>
<dbReference type="Pfam" id="PF00696">
    <property type="entry name" value="AA_kinase"/>
    <property type="match status" value="1"/>
</dbReference>
<dbReference type="Pfam" id="PF13840">
    <property type="entry name" value="ACT_7"/>
    <property type="match status" value="1"/>
</dbReference>
<dbReference type="InterPro" id="IPR002912">
    <property type="entry name" value="ACT_dom"/>
</dbReference>
<evidence type="ECO:0000256" key="2">
    <source>
        <dbReference type="ARBA" id="ARBA00013059"/>
    </source>
</evidence>
<dbReference type="Gene3D" id="3.40.1160.10">
    <property type="entry name" value="Acetylglutamate kinase-like"/>
    <property type="match status" value="1"/>
</dbReference>
<comment type="caution">
    <text evidence="9">The sequence shown here is derived from an EMBL/GenBank/DDBJ whole genome shotgun (WGS) entry which is preliminary data.</text>
</comment>
<dbReference type="InterPro" id="IPR001048">
    <property type="entry name" value="Asp/Glu/Uridylate_kinase"/>
</dbReference>
<dbReference type="Proteomes" id="UP001501565">
    <property type="component" value="Unassembled WGS sequence"/>
</dbReference>
<dbReference type="SUPFAM" id="SSF55021">
    <property type="entry name" value="ACT-like"/>
    <property type="match status" value="1"/>
</dbReference>
<evidence type="ECO:0000256" key="3">
    <source>
        <dbReference type="ARBA" id="ARBA00022679"/>
    </source>
</evidence>
<keyword evidence="4" id="KW-0547">Nucleotide-binding</keyword>
<comment type="similarity">
    <text evidence="1">Belongs to the aspartokinase family.</text>
</comment>
<dbReference type="SUPFAM" id="SSF53633">
    <property type="entry name" value="Carbamate kinase-like"/>
    <property type="match status" value="1"/>
</dbReference>
<gene>
    <name evidence="9" type="ORF">GCM10022277_16980</name>
</gene>
<dbReference type="InterPro" id="IPR045865">
    <property type="entry name" value="ACT-like_dom_sf"/>
</dbReference>
<dbReference type="NCBIfam" id="NF006614">
    <property type="entry name" value="PRK09181.1"/>
    <property type="match status" value="1"/>
</dbReference>
<dbReference type="RefSeq" id="WP_344797471.1">
    <property type="nucleotide sequence ID" value="NZ_BAABBN010000004.1"/>
</dbReference>
<evidence type="ECO:0000259" key="8">
    <source>
        <dbReference type="PROSITE" id="PS51671"/>
    </source>
</evidence>
<dbReference type="EC" id="2.7.2.4" evidence="2"/>
<organism evidence="9 10">
    <name type="scientific">Litoribacillus peritrichatus</name>
    <dbReference type="NCBI Taxonomy" id="718191"/>
    <lineage>
        <taxon>Bacteria</taxon>
        <taxon>Pseudomonadati</taxon>
        <taxon>Pseudomonadota</taxon>
        <taxon>Gammaproteobacteria</taxon>
        <taxon>Oceanospirillales</taxon>
        <taxon>Oceanospirillaceae</taxon>
        <taxon>Litoribacillus</taxon>
    </lineage>
</organism>
<reference evidence="10" key="1">
    <citation type="journal article" date="2019" name="Int. J. Syst. Evol. Microbiol.">
        <title>The Global Catalogue of Microorganisms (GCM) 10K type strain sequencing project: providing services to taxonomists for standard genome sequencing and annotation.</title>
        <authorList>
            <consortium name="The Broad Institute Genomics Platform"/>
            <consortium name="The Broad Institute Genome Sequencing Center for Infectious Disease"/>
            <person name="Wu L."/>
            <person name="Ma J."/>
        </authorList>
    </citation>
    <scope>NUCLEOTIDE SEQUENCE [LARGE SCALE GENOMIC DNA]</scope>
    <source>
        <strain evidence="10">JCM 17551</strain>
    </source>
</reference>
<evidence type="ECO:0000256" key="4">
    <source>
        <dbReference type="ARBA" id="ARBA00022741"/>
    </source>
</evidence>
<dbReference type="InterPro" id="IPR027795">
    <property type="entry name" value="CASTOR_ACT_dom"/>
</dbReference>
<dbReference type="PROSITE" id="PS51671">
    <property type="entry name" value="ACT"/>
    <property type="match status" value="1"/>
</dbReference>